<keyword evidence="2" id="KW-1185">Reference proteome</keyword>
<dbReference type="AlphaFoldDB" id="A0A0K8PGC3"/>
<dbReference type="EMBL" id="DF968221">
    <property type="protein sequence ID" value="GAP46935.1"/>
    <property type="molecule type" value="Genomic_DNA"/>
</dbReference>
<proteinExistence type="predicted"/>
<protein>
    <submittedName>
        <fullName evidence="1">Uncharacterized protein</fullName>
    </submittedName>
</protein>
<reference evidence="1" key="1">
    <citation type="journal article" date="2015" name="Genome Announc.">
        <title>Draft Genome Sequence of Thiostrepton-Producing Streptomyces azureus ATCC 14921.</title>
        <authorList>
            <person name="Sakihara K."/>
            <person name="Maeda J."/>
            <person name="Tashiro K."/>
            <person name="Fujino Y."/>
            <person name="Kuhara S."/>
            <person name="Ohshima T."/>
            <person name="Ogata S."/>
            <person name="Doi K."/>
        </authorList>
    </citation>
    <scope>NUCLEOTIDE SEQUENCE [LARGE SCALE GENOMIC DNA]</scope>
    <source>
        <strain evidence="1">ATCC14921</strain>
    </source>
</reference>
<sequence>MSDNTTELTPDGEAFHRFATNFFRDLDDAVEAEFEASLNEDTADE</sequence>
<dbReference type="PATRIC" id="fig|146537.3.peg.1760"/>
<accession>A0A0K8PGC3</accession>
<gene>
    <name evidence="1" type="ORF">SAZU_1672</name>
</gene>
<name>A0A0K8PGC3_STRAJ</name>
<dbReference type="Proteomes" id="UP000053859">
    <property type="component" value="Unassembled WGS sequence"/>
</dbReference>
<dbReference type="RefSeq" id="WP_167745693.1">
    <property type="nucleotide sequence ID" value="NZ_DF968221.1"/>
</dbReference>
<evidence type="ECO:0000313" key="1">
    <source>
        <dbReference type="EMBL" id="GAP46935.1"/>
    </source>
</evidence>
<organism evidence="1 2">
    <name type="scientific">Streptomyces azureus</name>
    <dbReference type="NCBI Taxonomy" id="146537"/>
    <lineage>
        <taxon>Bacteria</taxon>
        <taxon>Bacillati</taxon>
        <taxon>Actinomycetota</taxon>
        <taxon>Actinomycetes</taxon>
        <taxon>Kitasatosporales</taxon>
        <taxon>Streptomycetaceae</taxon>
        <taxon>Streptomyces</taxon>
    </lineage>
</organism>
<evidence type="ECO:0000313" key="2">
    <source>
        <dbReference type="Proteomes" id="UP000053859"/>
    </source>
</evidence>